<dbReference type="CDD" id="cd08267">
    <property type="entry name" value="MDR1"/>
    <property type="match status" value="1"/>
</dbReference>
<keyword evidence="4" id="KW-1185">Reference proteome</keyword>
<evidence type="ECO:0000259" key="2">
    <source>
        <dbReference type="SMART" id="SM00829"/>
    </source>
</evidence>
<evidence type="ECO:0000256" key="1">
    <source>
        <dbReference type="ARBA" id="ARBA00023002"/>
    </source>
</evidence>
<dbReference type="AlphaFoldDB" id="A0A6C7E9I8"/>
<organism evidence="3 4">
    <name type="scientific">Ilumatobacter coccineus (strain NBRC 103263 / KCTC 29153 / YM16-304)</name>
    <dbReference type="NCBI Taxonomy" id="1313172"/>
    <lineage>
        <taxon>Bacteria</taxon>
        <taxon>Bacillati</taxon>
        <taxon>Actinomycetota</taxon>
        <taxon>Acidimicrobiia</taxon>
        <taxon>Acidimicrobiales</taxon>
        <taxon>Ilumatobacteraceae</taxon>
        <taxon>Ilumatobacter</taxon>
    </lineage>
</organism>
<dbReference type="GO" id="GO:0016491">
    <property type="term" value="F:oxidoreductase activity"/>
    <property type="evidence" value="ECO:0007669"/>
    <property type="project" value="UniProtKB-KW"/>
</dbReference>
<gene>
    <name evidence="3" type="ORF">YM304_40000</name>
</gene>
<evidence type="ECO:0000313" key="4">
    <source>
        <dbReference type="Proteomes" id="UP000011863"/>
    </source>
</evidence>
<dbReference type="PROSITE" id="PS01162">
    <property type="entry name" value="QOR_ZETA_CRYSTAL"/>
    <property type="match status" value="1"/>
</dbReference>
<reference evidence="3 4" key="1">
    <citation type="journal article" date="2013" name="Int. J. Syst. Evol. Microbiol.">
        <title>Ilumatobacter nonamiense sp. nov. and Ilumatobacter coccineum sp. nov., isolated from seashore sand.</title>
        <authorList>
            <person name="Matsumoto A."/>
            <person name="Kasai H."/>
            <person name="Matsuo Y."/>
            <person name="Shizuri Y."/>
            <person name="Ichikawa N."/>
            <person name="Fujita N."/>
            <person name="Omura S."/>
            <person name="Takahashi Y."/>
        </authorList>
    </citation>
    <scope>NUCLEOTIDE SEQUENCE [LARGE SCALE GENOMIC DNA]</scope>
    <source>
        <strain evidence="4">NBRC 103263 / KCTC 29153 / YM16-304</strain>
    </source>
</reference>
<keyword evidence="1" id="KW-0560">Oxidoreductase</keyword>
<dbReference type="Proteomes" id="UP000011863">
    <property type="component" value="Chromosome"/>
</dbReference>
<dbReference type="Gene3D" id="3.90.180.10">
    <property type="entry name" value="Medium-chain alcohol dehydrogenases, catalytic domain"/>
    <property type="match status" value="1"/>
</dbReference>
<dbReference type="InterPro" id="IPR013154">
    <property type="entry name" value="ADH-like_N"/>
</dbReference>
<evidence type="ECO:0000313" key="3">
    <source>
        <dbReference type="EMBL" id="BAN04314.1"/>
    </source>
</evidence>
<name>A0A6C7E9I8_ILUCY</name>
<dbReference type="InterPro" id="IPR036291">
    <property type="entry name" value="NAD(P)-bd_dom_sf"/>
</dbReference>
<sequence length="331" mass="35049">MRAVVQHRYGGTDVLELAEIDRPTIGADEVLVEVVAAAVDRGTEHLMTGRPWLIRLVGYGFRRPKQPVVGLDVAGIVRAVGDDVTRFEVGDEVFGIAKGSLAEFTAAAESKLAKKPAGLSFEHAAASSVSGIAALQALTDVGRLEPGQRVLVIGASGGVGSFAVQLARALGGIVDGVAGTDNLELVASLGAERVYDHRTTDIADIAEQADPYDLVVDIGGRNPVRKLRRLLTRSGTLVIVGGEDGNRITGGVGRQIRATALSPFVHQRLTMFMSTEAHSFIERLAEHLESGAVVPAVSNRFPLDQARDAMRQFETGTARGKTVIRVADDGE</sequence>
<dbReference type="InterPro" id="IPR020843">
    <property type="entry name" value="ER"/>
</dbReference>
<dbReference type="InterPro" id="IPR050700">
    <property type="entry name" value="YIM1/Zinc_Alcohol_DH_Fams"/>
</dbReference>
<dbReference type="Pfam" id="PF08240">
    <property type="entry name" value="ADH_N"/>
    <property type="match status" value="1"/>
</dbReference>
<dbReference type="OrthoDB" id="9790818at2"/>
<dbReference type="EMBL" id="AP012057">
    <property type="protein sequence ID" value="BAN04314.1"/>
    <property type="molecule type" value="Genomic_DNA"/>
</dbReference>
<dbReference type="GO" id="GO:0008270">
    <property type="term" value="F:zinc ion binding"/>
    <property type="evidence" value="ECO:0007669"/>
    <property type="project" value="InterPro"/>
</dbReference>
<feature type="domain" description="Enoyl reductase (ER)" evidence="2">
    <location>
        <begin position="10"/>
        <end position="324"/>
    </location>
</feature>
<dbReference type="SMART" id="SM00829">
    <property type="entry name" value="PKS_ER"/>
    <property type="match status" value="1"/>
</dbReference>
<dbReference type="SUPFAM" id="SSF51735">
    <property type="entry name" value="NAD(P)-binding Rossmann-fold domains"/>
    <property type="match status" value="1"/>
</dbReference>
<proteinExistence type="predicted"/>
<dbReference type="KEGG" id="aym:YM304_40000"/>
<dbReference type="InterPro" id="IPR002364">
    <property type="entry name" value="Quin_OxRdtase/zeta-crystal_CS"/>
</dbReference>
<dbReference type="InterPro" id="IPR011032">
    <property type="entry name" value="GroES-like_sf"/>
</dbReference>
<dbReference type="PANTHER" id="PTHR11695">
    <property type="entry name" value="ALCOHOL DEHYDROGENASE RELATED"/>
    <property type="match status" value="1"/>
</dbReference>
<protein>
    <submittedName>
        <fullName evidence="3">Putative oxidoreductase</fullName>
    </submittedName>
</protein>
<accession>A0A6C7E9I8</accession>
<dbReference type="RefSeq" id="WP_015443561.1">
    <property type="nucleotide sequence ID" value="NC_020520.1"/>
</dbReference>
<dbReference type="PANTHER" id="PTHR11695:SF294">
    <property type="entry name" value="RETICULON-4-INTERACTING PROTEIN 1, MITOCHONDRIAL"/>
    <property type="match status" value="1"/>
</dbReference>
<dbReference type="SUPFAM" id="SSF50129">
    <property type="entry name" value="GroES-like"/>
    <property type="match status" value="1"/>
</dbReference>
<dbReference type="Pfam" id="PF13602">
    <property type="entry name" value="ADH_zinc_N_2"/>
    <property type="match status" value="1"/>
</dbReference>
<dbReference type="Gene3D" id="3.40.50.720">
    <property type="entry name" value="NAD(P)-binding Rossmann-like Domain"/>
    <property type="match status" value="1"/>
</dbReference>